<evidence type="ECO:0000256" key="5">
    <source>
        <dbReference type="ARBA" id="ARBA00023139"/>
    </source>
</evidence>
<keyword evidence="9" id="KW-1185">Reference proteome</keyword>
<keyword evidence="6" id="KW-0449">Lipoprotein</keyword>
<feature type="signal peptide" evidence="7">
    <location>
        <begin position="1"/>
        <end position="19"/>
    </location>
</feature>
<keyword evidence="2" id="KW-1003">Cell membrane</keyword>
<keyword evidence="3 7" id="KW-0732">Signal</keyword>
<accession>A0A4Q7JFX1</accession>
<protein>
    <recommendedName>
        <fullName evidence="10">Lipoprotein</fullName>
    </recommendedName>
</protein>
<evidence type="ECO:0000313" key="9">
    <source>
        <dbReference type="Proteomes" id="UP000292003"/>
    </source>
</evidence>
<dbReference type="PROSITE" id="PS51257">
    <property type="entry name" value="PROKAR_LIPOPROTEIN"/>
    <property type="match status" value="1"/>
</dbReference>
<evidence type="ECO:0000256" key="7">
    <source>
        <dbReference type="SAM" id="SignalP"/>
    </source>
</evidence>
<dbReference type="EMBL" id="SFCC01000001">
    <property type="protein sequence ID" value="RZQ65843.1"/>
    <property type="molecule type" value="Genomic_DNA"/>
</dbReference>
<dbReference type="Pfam" id="PF16708">
    <property type="entry name" value="LppA"/>
    <property type="match status" value="1"/>
</dbReference>
<gene>
    <name evidence="8" type="ORF">EWH70_01835</name>
</gene>
<evidence type="ECO:0000256" key="6">
    <source>
        <dbReference type="ARBA" id="ARBA00023288"/>
    </source>
</evidence>
<evidence type="ECO:0000256" key="2">
    <source>
        <dbReference type="ARBA" id="ARBA00022475"/>
    </source>
</evidence>
<keyword evidence="5" id="KW-0564">Palmitate</keyword>
<dbReference type="GO" id="GO:0005886">
    <property type="term" value="C:plasma membrane"/>
    <property type="evidence" value="ECO:0007669"/>
    <property type="project" value="UniProtKB-SubCell"/>
</dbReference>
<comment type="caution">
    <text evidence="8">The sequence shown here is derived from an EMBL/GenBank/DDBJ whole genome shotgun (WGS) entry which is preliminary data.</text>
</comment>
<dbReference type="InterPro" id="IPR032018">
    <property type="entry name" value="LppA/LppB/LprP"/>
</dbReference>
<proteinExistence type="predicted"/>
<name>A0A4Q7JFX1_9PSEU</name>
<dbReference type="OrthoDB" id="3692710at2"/>
<organism evidence="8 9">
    <name type="scientific">Amycolatopsis suaedae</name>
    <dbReference type="NCBI Taxonomy" id="2510978"/>
    <lineage>
        <taxon>Bacteria</taxon>
        <taxon>Bacillati</taxon>
        <taxon>Actinomycetota</taxon>
        <taxon>Actinomycetes</taxon>
        <taxon>Pseudonocardiales</taxon>
        <taxon>Pseudonocardiaceae</taxon>
        <taxon>Amycolatopsis</taxon>
    </lineage>
</organism>
<comment type="subcellular location">
    <subcellularLocation>
        <location evidence="1">Cell membrane</location>
        <topology evidence="1">Lipid-anchor</topology>
    </subcellularLocation>
</comment>
<sequence length="194" mass="21782">MTLCRRFMLVVLVLCGVLAGCDATDPFGSREREDVSLEDQFAELMRRPSVEEITRKYEEMQAKVREVLSASVQLPPWTRTPDPGYSSCNDFPAVDAWDVKRDYLDRWSVDQGVSPEQWKVLATKFKEVVAQWGFVAPELEVDKEGFRESRAGGEFGSKAILSTAGTKVILSVDTGCHLTDKAKRRGTPLTKPTY</sequence>
<evidence type="ECO:0000256" key="3">
    <source>
        <dbReference type="ARBA" id="ARBA00022729"/>
    </source>
</evidence>
<reference evidence="8 9" key="1">
    <citation type="submission" date="2019-02" db="EMBL/GenBank/DDBJ databases">
        <title>Draft genome sequence of Amycolatopsis sp. 8-3EHSu isolated from roots of Suaeda maritima.</title>
        <authorList>
            <person name="Duangmal K."/>
            <person name="Chantavorakit T."/>
        </authorList>
    </citation>
    <scope>NUCLEOTIDE SEQUENCE [LARGE SCALE GENOMIC DNA]</scope>
    <source>
        <strain evidence="8 9">8-3EHSu</strain>
    </source>
</reference>
<evidence type="ECO:0000256" key="1">
    <source>
        <dbReference type="ARBA" id="ARBA00004193"/>
    </source>
</evidence>
<dbReference type="Gene3D" id="3.30.2030.20">
    <property type="match status" value="1"/>
</dbReference>
<feature type="chain" id="PRO_5039121582" description="Lipoprotein" evidence="7">
    <location>
        <begin position="20"/>
        <end position="194"/>
    </location>
</feature>
<evidence type="ECO:0008006" key="10">
    <source>
        <dbReference type="Google" id="ProtNLM"/>
    </source>
</evidence>
<evidence type="ECO:0000313" key="8">
    <source>
        <dbReference type="EMBL" id="RZQ65843.1"/>
    </source>
</evidence>
<dbReference type="Proteomes" id="UP000292003">
    <property type="component" value="Unassembled WGS sequence"/>
</dbReference>
<keyword evidence="4" id="KW-0472">Membrane</keyword>
<dbReference type="AlphaFoldDB" id="A0A4Q7JFX1"/>
<evidence type="ECO:0000256" key="4">
    <source>
        <dbReference type="ARBA" id="ARBA00023136"/>
    </source>
</evidence>